<dbReference type="SUPFAM" id="SSF56112">
    <property type="entry name" value="Protein kinase-like (PK-like)"/>
    <property type="match status" value="1"/>
</dbReference>
<keyword evidence="5 11" id="KW-0418">Kinase</keyword>
<dbReference type="GO" id="GO:0005524">
    <property type="term" value="F:ATP binding"/>
    <property type="evidence" value="ECO:0007669"/>
    <property type="project" value="UniProtKB-KW"/>
</dbReference>
<feature type="domain" description="Protein kinase" evidence="10">
    <location>
        <begin position="510"/>
        <end position="786"/>
    </location>
</feature>
<feature type="region of interest" description="Disordered" evidence="9">
    <location>
        <begin position="340"/>
        <end position="365"/>
    </location>
</feature>
<keyword evidence="2" id="KW-0723">Serine/threonine-protein kinase</keyword>
<evidence type="ECO:0000256" key="7">
    <source>
        <dbReference type="ARBA" id="ARBA00047899"/>
    </source>
</evidence>
<comment type="catalytic activity">
    <reaction evidence="7">
        <text>L-threonyl-[protein] + ATP = O-phospho-L-threonyl-[protein] + ADP + H(+)</text>
        <dbReference type="Rhea" id="RHEA:46608"/>
        <dbReference type="Rhea" id="RHEA-COMP:11060"/>
        <dbReference type="Rhea" id="RHEA-COMP:11605"/>
        <dbReference type="ChEBI" id="CHEBI:15378"/>
        <dbReference type="ChEBI" id="CHEBI:30013"/>
        <dbReference type="ChEBI" id="CHEBI:30616"/>
        <dbReference type="ChEBI" id="CHEBI:61977"/>
        <dbReference type="ChEBI" id="CHEBI:456216"/>
        <dbReference type="EC" id="2.7.11.1"/>
    </reaction>
</comment>
<dbReference type="KEGG" id="aalt:CC77DRAFT_1014390"/>
<evidence type="ECO:0000256" key="9">
    <source>
        <dbReference type="SAM" id="MobiDB-lite"/>
    </source>
</evidence>
<dbReference type="SMART" id="SM00220">
    <property type="entry name" value="S_TKc"/>
    <property type="match status" value="1"/>
</dbReference>
<proteinExistence type="predicted"/>
<dbReference type="Proteomes" id="UP000077248">
    <property type="component" value="Unassembled WGS sequence"/>
</dbReference>
<dbReference type="InterPro" id="IPR050660">
    <property type="entry name" value="NEK_Ser/Thr_kinase"/>
</dbReference>
<dbReference type="GO" id="GO:0005634">
    <property type="term" value="C:nucleus"/>
    <property type="evidence" value="ECO:0007669"/>
    <property type="project" value="TreeGrafter"/>
</dbReference>
<dbReference type="GO" id="GO:0004674">
    <property type="term" value="F:protein serine/threonine kinase activity"/>
    <property type="evidence" value="ECO:0007669"/>
    <property type="project" value="UniProtKB-KW"/>
</dbReference>
<dbReference type="Gene3D" id="1.10.510.10">
    <property type="entry name" value="Transferase(Phosphotransferase) domain 1"/>
    <property type="match status" value="1"/>
</dbReference>
<evidence type="ECO:0000256" key="3">
    <source>
        <dbReference type="ARBA" id="ARBA00022679"/>
    </source>
</evidence>
<evidence type="ECO:0000256" key="8">
    <source>
        <dbReference type="ARBA" id="ARBA00048679"/>
    </source>
</evidence>
<dbReference type="EMBL" id="KV441504">
    <property type="protein sequence ID" value="OAG13952.1"/>
    <property type="molecule type" value="Genomic_DNA"/>
</dbReference>
<name>A0A177D4C1_ALTAL</name>
<dbReference type="PANTHER" id="PTHR43671:SF98">
    <property type="entry name" value="SERINE_THREONINE-PROTEIN KINASE NEK11"/>
    <property type="match status" value="1"/>
</dbReference>
<evidence type="ECO:0000259" key="10">
    <source>
        <dbReference type="PROSITE" id="PS50011"/>
    </source>
</evidence>
<keyword evidence="4" id="KW-0547">Nucleotide-binding</keyword>
<evidence type="ECO:0000256" key="6">
    <source>
        <dbReference type="ARBA" id="ARBA00022840"/>
    </source>
</evidence>
<evidence type="ECO:0000313" key="12">
    <source>
        <dbReference type="Proteomes" id="UP000077248"/>
    </source>
</evidence>
<keyword evidence="6" id="KW-0067">ATP-binding</keyword>
<dbReference type="STRING" id="5599.A0A177D4C1"/>
<keyword evidence="3" id="KW-0808">Transferase</keyword>
<evidence type="ECO:0000256" key="2">
    <source>
        <dbReference type="ARBA" id="ARBA00022527"/>
    </source>
</evidence>
<dbReference type="AlphaFoldDB" id="A0A177D4C1"/>
<evidence type="ECO:0000256" key="4">
    <source>
        <dbReference type="ARBA" id="ARBA00022741"/>
    </source>
</evidence>
<comment type="catalytic activity">
    <reaction evidence="8">
        <text>L-seryl-[protein] + ATP = O-phospho-L-seryl-[protein] + ADP + H(+)</text>
        <dbReference type="Rhea" id="RHEA:17989"/>
        <dbReference type="Rhea" id="RHEA-COMP:9863"/>
        <dbReference type="Rhea" id="RHEA-COMP:11604"/>
        <dbReference type="ChEBI" id="CHEBI:15378"/>
        <dbReference type="ChEBI" id="CHEBI:29999"/>
        <dbReference type="ChEBI" id="CHEBI:30616"/>
        <dbReference type="ChEBI" id="CHEBI:83421"/>
        <dbReference type="ChEBI" id="CHEBI:456216"/>
        <dbReference type="EC" id="2.7.11.1"/>
    </reaction>
</comment>
<sequence length="804" mass="90784">MGDRYAKLRYETFRSKANYASAASSRNDRSAMQKAPTSHVSHRLIEKNDKAQEERQVAHIVIPASSIDTACLPLNLEEAVFANVRSARVGKTLIGNDGRLREPDLPSFKQSENFASCGWCHQVLNRSVLHATRKGWSAEGRRHYLRDLQPYMCLSEGCRESRPSFASSFEWFNHMESDHTDSWSSRIHNQPAWMCIAKHENDSVYTFSSKDELLNHIRAHQCKTWVCTGVHENHSTSAFSSRDALSHHILHDGCDGKDVPDSNDPKYPECLVQTSRQSSSCPLCLFSVDDQSLDDRSASGSDGKENLATSRAMGSHIADHLHHVMIISLQIMSVMQGPYDEGDGDTLSQPSALSTVSSDPFEESMEKRLNDLPENVQGSIGWSDTQEDTGIMANRLNDFFADDKQRNVTYTDSEIQQISFLLSQDNLLWSKVPRTYIVLRTIDCLDSLDYFIRDGIRDILLPLTEREIPSCISPSKHSQFMAAQDLIMTKSMYLEKGQHCFYGEHEILPLKMEEHLGSGSSKTVDRVRSFISYREYALKRISRRKLTGEGRLLSTKRILDIMAVVKRTEHRHLEKFVGSFIDPESIGLIMSPAADANLSDYLSGPMIVTPMVLRTWFGCLVRALEYLHRETIRHDNIKPSTILVHHGNVRFSDFLMGDFNKSLRTPGDTLDEMTLRYGSPEEVALKPLSRHADIWRLGVVFLEMAAKLKGSSAGHFHNFIQTHGSKQPYYHANLAGVQALIIELEKIGKPTDNVALAWSQSMITFDPGLRPSASWLIKSITSDGKLRESEWCCRFCYASLPPLS</sequence>
<accession>A0A177D4C1</accession>
<dbReference type="CDD" id="cd00180">
    <property type="entry name" value="PKc"/>
    <property type="match status" value="1"/>
</dbReference>
<dbReference type="Pfam" id="PF00069">
    <property type="entry name" value="Pkinase"/>
    <property type="match status" value="1"/>
</dbReference>
<organism evidence="11 12">
    <name type="scientific">Alternaria alternata</name>
    <name type="common">Alternaria rot fungus</name>
    <name type="synonym">Torula alternata</name>
    <dbReference type="NCBI Taxonomy" id="5599"/>
    <lineage>
        <taxon>Eukaryota</taxon>
        <taxon>Fungi</taxon>
        <taxon>Dikarya</taxon>
        <taxon>Ascomycota</taxon>
        <taxon>Pezizomycotina</taxon>
        <taxon>Dothideomycetes</taxon>
        <taxon>Pleosporomycetidae</taxon>
        <taxon>Pleosporales</taxon>
        <taxon>Pleosporineae</taxon>
        <taxon>Pleosporaceae</taxon>
        <taxon>Alternaria</taxon>
        <taxon>Alternaria sect. Alternaria</taxon>
        <taxon>Alternaria alternata complex</taxon>
    </lineage>
</organism>
<dbReference type="RefSeq" id="XP_018379373.1">
    <property type="nucleotide sequence ID" value="XM_018523894.1"/>
</dbReference>
<dbReference type="PANTHER" id="PTHR43671">
    <property type="entry name" value="SERINE/THREONINE-PROTEIN KINASE NEK"/>
    <property type="match status" value="1"/>
</dbReference>
<keyword evidence="12" id="KW-1185">Reference proteome</keyword>
<dbReference type="GeneID" id="29109488"/>
<feature type="region of interest" description="Disordered" evidence="9">
    <location>
        <begin position="21"/>
        <end position="42"/>
    </location>
</feature>
<reference evidence="11 12" key="1">
    <citation type="submission" date="2016-05" db="EMBL/GenBank/DDBJ databases">
        <title>Comparative analysis of secretome profiles of manganese(II)-oxidizing ascomycete fungi.</title>
        <authorList>
            <consortium name="DOE Joint Genome Institute"/>
            <person name="Zeiner C.A."/>
            <person name="Purvine S.O."/>
            <person name="Zink E.M."/>
            <person name="Wu S."/>
            <person name="Pasa-Tolic L."/>
            <person name="Chaput D.L."/>
            <person name="Haridas S."/>
            <person name="Grigoriev I.V."/>
            <person name="Santelli C.M."/>
            <person name="Hansel C.M."/>
        </authorList>
    </citation>
    <scope>NUCLEOTIDE SEQUENCE [LARGE SCALE GENOMIC DNA]</scope>
    <source>
        <strain evidence="11 12">SRC1lrK2f</strain>
    </source>
</reference>
<gene>
    <name evidence="11" type="ORF">CC77DRAFT_1014390</name>
</gene>
<evidence type="ECO:0000313" key="11">
    <source>
        <dbReference type="EMBL" id="OAG13952.1"/>
    </source>
</evidence>
<evidence type="ECO:0000256" key="1">
    <source>
        <dbReference type="ARBA" id="ARBA00012513"/>
    </source>
</evidence>
<dbReference type="EC" id="2.7.11.1" evidence="1"/>
<protein>
    <recommendedName>
        <fullName evidence="1">non-specific serine/threonine protein kinase</fullName>
        <ecNumber evidence="1">2.7.11.1</ecNumber>
    </recommendedName>
</protein>
<dbReference type="InterPro" id="IPR011009">
    <property type="entry name" value="Kinase-like_dom_sf"/>
</dbReference>
<dbReference type="InterPro" id="IPR000719">
    <property type="entry name" value="Prot_kinase_dom"/>
</dbReference>
<evidence type="ECO:0000256" key="5">
    <source>
        <dbReference type="ARBA" id="ARBA00022777"/>
    </source>
</evidence>
<dbReference type="VEuPathDB" id="FungiDB:CC77DRAFT_1014390"/>
<feature type="compositionally biased region" description="Polar residues" evidence="9">
    <location>
        <begin position="346"/>
        <end position="358"/>
    </location>
</feature>
<dbReference type="PROSITE" id="PS50011">
    <property type="entry name" value="PROTEIN_KINASE_DOM"/>
    <property type="match status" value="1"/>
</dbReference>